<sequence length="264" mass="30342">MVTISVTDHDATDSSSDEEYTQLGHRKVKRYETVIQMEAKYCDEGNNNNKKQSRRKTEQVGSDRKFRGVRRRQWGRWAAEIRDPLRGVRIWLGTFDTAEEAALVYDRRAIELRGSKAQTNFLQPPSPTVAPVTVITPVTVSDQWSGKELRDLSSPTSVLRFSKTEDSVLCYGKTEETEEVCETSKPTGLNDEGVFLNDYLNYESGFEYDLFDFQLQCDPVMLEEGDFRDEMGMESRELLLELDDDIESSVWDVDSFFEDHLVAE</sequence>
<keyword evidence="3" id="KW-0805">Transcription regulation</keyword>
<keyword evidence="10" id="KW-1185">Reference proteome</keyword>
<evidence type="ECO:0000256" key="7">
    <source>
        <dbReference type="SAM" id="MobiDB-lite"/>
    </source>
</evidence>
<evidence type="ECO:0000256" key="3">
    <source>
        <dbReference type="ARBA" id="ARBA00023015"/>
    </source>
</evidence>
<evidence type="ECO:0000256" key="2">
    <source>
        <dbReference type="ARBA" id="ARBA00022821"/>
    </source>
</evidence>
<feature type="region of interest" description="Disordered" evidence="7">
    <location>
        <begin position="1"/>
        <end position="22"/>
    </location>
</feature>
<dbReference type="GO" id="GO:0005634">
    <property type="term" value="C:nucleus"/>
    <property type="evidence" value="ECO:0007669"/>
    <property type="project" value="UniProtKB-SubCell"/>
</dbReference>
<accession>A0AAD5D5S3</accession>
<feature type="region of interest" description="Disordered" evidence="7">
    <location>
        <begin position="42"/>
        <end position="64"/>
    </location>
</feature>
<comment type="caution">
    <text evidence="9">The sequence shown here is derived from an EMBL/GenBank/DDBJ whole genome shotgun (WGS) entry which is preliminary data.</text>
</comment>
<evidence type="ECO:0000256" key="6">
    <source>
        <dbReference type="ARBA" id="ARBA00023242"/>
    </source>
</evidence>
<dbReference type="InterPro" id="IPR050913">
    <property type="entry name" value="AP2/ERF_ERF"/>
</dbReference>
<dbReference type="PROSITE" id="PS51032">
    <property type="entry name" value="AP2_ERF"/>
    <property type="match status" value="1"/>
</dbReference>
<dbReference type="FunFam" id="3.30.730.10:FF:000001">
    <property type="entry name" value="Ethylene-responsive transcription factor 2"/>
    <property type="match status" value="1"/>
</dbReference>
<dbReference type="PIRSF" id="PIRSF038123">
    <property type="entry name" value="PTI6"/>
    <property type="match status" value="1"/>
</dbReference>
<evidence type="ECO:0000259" key="8">
    <source>
        <dbReference type="PROSITE" id="PS51032"/>
    </source>
</evidence>
<dbReference type="EMBL" id="JAMZMK010005657">
    <property type="protein sequence ID" value="KAI7752586.1"/>
    <property type="molecule type" value="Genomic_DNA"/>
</dbReference>
<evidence type="ECO:0000313" key="9">
    <source>
        <dbReference type="EMBL" id="KAI7752586.1"/>
    </source>
</evidence>
<keyword evidence="6" id="KW-0539">Nucleus</keyword>
<dbReference type="SUPFAM" id="SSF54171">
    <property type="entry name" value="DNA-binding domain"/>
    <property type="match status" value="1"/>
</dbReference>
<dbReference type="AlphaFoldDB" id="A0AAD5D5S3"/>
<dbReference type="InterPro" id="IPR001471">
    <property type="entry name" value="AP2/ERF_dom"/>
</dbReference>
<dbReference type="InterPro" id="IPR036955">
    <property type="entry name" value="AP2/ERF_dom_sf"/>
</dbReference>
<reference evidence="9" key="1">
    <citation type="submission" date="2022-06" db="EMBL/GenBank/DDBJ databases">
        <title>Uncovering the hologenomic basis of an extraordinary plant invasion.</title>
        <authorList>
            <person name="Bieker V.C."/>
            <person name="Martin M.D."/>
            <person name="Gilbert T."/>
            <person name="Hodgins K."/>
            <person name="Battlay P."/>
            <person name="Petersen B."/>
            <person name="Wilson J."/>
        </authorList>
    </citation>
    <scope>NUCLEOTIDE SEQUENCE</scope>
    <source>
        <strain evidence="9">AA19_3_7</strain>
        <tissue evidence="9">Leaf</tissue>
    </source>
</reference>
<dbReference type="PANTHER" id="PTHR31194">
    <property type="entry name" value="SHN SHINE , DNA BINDING / TRANSCRIPTION FACTOR"/>
    <property type="match status" value="1"/>
</dbReference>
<dbReference type="SMART" id="SM00380">
    <property type="entry name" value="AP2"/>
    <property type="match status" value="1"/>
</dbReference>
<gene>
    <name evidence="9" type="ORF">M8C21_016998</name>
</gene>
<keyword evidence="2" id="KW-0611">Plant defense</keyword>
<dbReference type="PRINTS" id="PR00367">
    <property type="entry name" value="ETHRSPELEMNT"/>
</dbReference>
<proteinExistence type="predicted"/>
<dbReference type="Pfam" id="PF00847">
    <property type="entry name" value="AP2"/>
    <property type="match status" value="1"/>
</dbReference>
<evidence type="ECO:0000256" key="4">
    <source>
        <dbReference type="ARBA" id="ARBA00023125"/>
    </source>
</evidence>
<feature type="compositionally biased region" description="Basic and acidic residues" evidence="7">
    <location>
        <begin position="55"/>
        <end position="64"/>
    </location>
</feature>
<dbReference type="GO" id="GO:0003677">
    <property type="term" value="F:DNA binding"/>
    <property type="evidence" value="ECO:0007669"/>
    <property type="project" value="UniProtKB-KW"/>
</dbReference>
<feature type="domain" description="AP2/ERF" evidence="8">
    <location>
        <begin position="65"/>
        <end position="122"/>
    </location>
</feature>
<protein>
    <recommendedName>
        <fullName evidence="8">AP2/ERF domain-containing protein</fullName>
    </recommendedName>
</protein>
<keyword evidence="4" id="KW-0238">DNA-binding</keyword>
<evidence type="ECO:0000313" key="10">
    <source>
        <dbReference type="Proteomes" id="UP001206925"/>
    </source>
</evidence>
<dbReference type="Gene3D" id="3.30.730.10">
    <property type="entry name" value="AP2/ERF domain"/>
    <property type="match status" value="1"/>
</dbReference>
<dbReference type="GO" id="GO:0006952">
    <property type="term" value="P:defense response"/>
    <property type="evidence" value="ECO:0007669"/>
    <property type="project" value="UniProtKB-KW"/>
</dbReference>
<dbReference type="PANTHER" id="PTHR31194:SF161">
    <property type="entry name" value="TRANSCRIPTION FACTOR AP2-EREBP FAMILY"/>
    <property type="match status" value="1"/>
</dbReference>
<organism evidence="9 10">
    <name type="scientific">Ambrosia artemisiifolia</name>
    <name type="common">Common ragweed</name>
    <dbReference type="NCBI Taxonomy" id="4212"/>
    <lineage>
        <taxon>Eukaryota</taxon>
        <taxon>Viridiplantae</taxon>
        <taxon>Streptophyta</taxon>
        <taxon>Embryophyta</taxon>
        <taxon>Tracheophyta</taxon>
        <taxon>Spermatophyta</taxon>
        <taxon>Magnoliopsida</taxon>
        <taxon>eudicotyledons</taxon>
        <taxon>Gunneridae</taxon>
        <taxon>Pentapetalae</taxon>
        <taxon>asterids</taxon>
        <taxon>campanulids</taxon>
        <taxon>Asterales</taxon>
        <taxon>Asteraceae</taxon>
        <taxon>Asteroideae</taxon>
        <taxon>Heliantheae alliance</taxon>
        <taxon>Heliantheae</taxon>
        <taxon>Ambrosia</taxon>
    </lineage>
</organism>
<dbReference type="InterPro" id="IPR016177">
    <property type="entry name" value="DNA-bd_dom_sf"/>
</dbReference>
<evidence type="ECO:0000256" key="1">
    <source>
        <dbReference type="ARBA" id="ARBA00004123"/>
    </source>
</evidence>
<dbReference type="Proteomes" id="UP001206925">
    <property type="component" value="Unassembled WGS sequence"/>
</dbReference>
<keyword evidence="5" id="KW-0804">Transcription</keyword>
<comment type="subcellular location">
    <subcellularLocation>
        <location evidence="1">Nucleus</location>
    </subcellularLocation>
</comment>
<evidence type="ECO:0000256" key="5">
    <source>
        <dbReference type="ARBA" id="ARBA00023163"/>
    </source>
</evidence>
<dbReference type="GO" id="GO:0003700">
    <property type="term" value="F:DNA-binding transcription factor activity"/>
    <property type="evidence" value="ECO:0007669"/>
    <property type="project" value="InterPro"/>
</dbReference>
<name>A0AAD5D5S3_AMBAR</name>
<dbReference type="CDD" id="cd00018">
    <property type="entry name" value="AP2"/>
    <property type="match status" value="1"/>
</dbReference>